<dbReference type="Proteomes" id="UP000054565">
    <property type="component" value="Unassembled WGS sequence"/>
</dbReference>
<name>A0A0J7AU47_COCIT</name>
<evidence type="ECO:0000313" key="1">
    <source>
        <dbReference type="EMBL" id="KMP00827.1"/>
    </source>
</evidence>
<dbReference type="EMBL" id="DS028093">
    <property type="protein sequence ID" value="KMP00827.1"/>
    <property type="molecule type" value="Genomic_DNA"/>
</dbReference>
<dbReference type="AlphaFoldDB" id="A0A0J7AU47"/>
<proteinExistence type="predicted"/>
<evidence type="ECO:0000313" key="2">
    <source>
        <dbReference type="Proteomes" id="UP000054565"/>
    </source>
</evidence>
<protein>
    <submittedName>
        <fullName evidence="1">Uncharacterized protein</fullName>
    </submittedName>
</protein>
<accession>A0A0J7AU47</accession>
<sequence>MRVFNSRHIGDFSAQDGKSLLEPRIAELKSESQIEPPVPHSPLDDCKLLPFGVRNLTLTRRIFFVGEHALHIFVSCMTDDSSRCTDGEISIMSPFKGLAYLFAELVLWKIAADNQPIFAPWLAACR</sequence>
<organism evidence="1 2">
    <name type="scientific">Coccidioides immitis RMSCC 2394</name>
    <dbReference type="NCBI Taxonomy" id="404692"/>
    <lineage>
        <taxon>Eukaryota</taxon>
        <taxon>Fungi</taxon>
        <taxon>Dikarya</taxon>
        <taxon>Ascomycota</taxon>
        <taxon>Pezizomycotina</taxon>
        <taxon>Eurotiomycetes</taxon>
        <taxon>Eurotiomycetidae</taxon>
        <taxon>Onygenales</taxon>
        <taxon>Onygenaceae</taxon>
        <taxon>Coccidioides</taxon>
    </lineage>
</organism>
<gene>
    <name evidence="1" type="ORF">CIRG_00969</name>
</gene>
<reference evidence="2" key="1">
    <citation type="journal article" date="2010" name="Genome Res.">
        <title>Population genomic sequencing of Coccidioides fungi reveals recent hybridization and transposon control.</title>
        <authorList>
            <person name="Neafsey D.E."/>
            <person name="Barker B.M."/>
            <person name="Sharpton T.J."/>
            <person name="Stajich J.E."/>
            <person name="Park D.J."/>
            <person name="Whiston E."/>
            <person name="Hung C.-Y."/>
            <person name="McMahan C."/>
            <person name="White J."/>
            <person name="Sykes S."/>
            <person name="Heiman D."/>
            <person name="Young S."/>
            <person name="Zeng Q."/>
            <person name="Abouelleil A."/>
            <person name="Aftuck L."/>
            <person name="Bessette D."/>
            <person name="Brown A."/>
            <person name="FitzGerald M."/>
            <person name="Lui A."/>
            <person name="Macdonald J.P."/>
            <person name="Priest M."/>
            <person name="Orbach M.J."/>
            <person name="Galgiani J.N."/>
            <person name="Kirkland T.N."/>
            <person name="Cole G.T."/>
            <person name="Birren B.W."/>
            <person name="Henn M.R."/>
            <person name="Taylor J.W."/>
            <person name="Rounsley S.D."/>
        </authorList>
    </citation>
    <scope>NUCLEOTIDE SEQUENCE [LARGE SCALE GENOMIC DNA]</scope>
    <source>
        <strain evidence="2">RMSCC 2394</strain>
    </source>
</reference>